<comment type="similarity">
    <text evidence="1">Belongs to the carbon-nitrogen hydrolase superfamily. NIT1/NIT2 family.</text>
</comment>
<dbReference type="SUPFAM" id="SSF56317">
    <property type="entry name" value="Carbon-nitrogen hydrolase"/>
    <property type="match status" value="1"/>
</dbReference>
<keyword evidence="3" id="KW-0378">Hydrolase</keyword>
<dbReference type="CDD" id="cd07583">
    <property type="entry name" value="nitrilase_5"/>
    <property type="match status" value="1"/>
</dbReference>
<dbReference type="OrthoDB" id="9811121at2"/>
<dbReference type="Gene3D" id="3.60.110.10">
    <property type="entry name" value="Carbon-nitrogen hydrolase"/>
    <property type="match status" value="1"/>
</dbReference>
<dbReference type="AlphaFoldDB" id="A0A2I0QQS7"/>
<dbReference type="EMBL" id="PJNH01000004">
    <property type="protein sequence ID" value="PKR76695.1"/>
    <property type="molecule type" value="Genomic_DNA"/>
</dbReference>
<gene>
    <name evidence="3" type="ORF">CEY16_12820</name>
</gene>
<organism evidence="3 4">
    <name type="scientific">Halalkalibacillus sediminis</name>
    <dbReference type="NCBI Taxonomy" id="2018042"/>
    <lineage>
        <taxon>Bacteria</taxon>
        <taxon>Bacillati</taxon>
        <taxon>Bacillota</taxon>
        <taxon>Bacilli</taxon>
        <taxon>Bacillales</taxon>
        <taxon>Bacillaceae</taxon>
        <taxon>Halalkalibacillus</taxon>
    </lineage>
</organism>
<comment type="caution">
    <text evidence="3">The sequence shown here is derived from an EMBL/GenBank/DDBJ whole genome shotgun (WGS) entry which is preliminary data.</text>
</comment>
<dbReference type="Pfam" id="PF00795">
    <property type="entry name" value="CN_hydrolase"/>
    <property type="match status" value="1"/>
</dbReference>
<dbReference type="InterPro" id="IPR036526">
    <property type="entry name" value="C-N_Hydrolase_sf"/>
</dbReference>
<evidence type="ECO:0000259" key="2">
    <source>
        <dbReference type="PROSITE" id="PS50263"/>
    </source>
</evidence>
<dbReference type="PANTHER" id="PTHR23088:SF27">
    <property type="entry name" value="DEAMINATED GLUTATHIONE AMIDASE"/>
    <property type="match status" value="1"/>
</dbReference>
<sequence length="257" mass="29402">MKLALIQMDIAFGEPEKNKRSIEQYFAELDKSADTVVLPEMWNTGYDLKRLDEVADADGKDSQNFLSDLAKRYEVNLVGGSVAKSSERGFTNTMYAHDSTGKKLGEYSKVHLFRLMEEEKYLVEGQERGPFTLNNIPSAGLICYDIRFPEWVRAHVMDGAQVLYVVAEWPAPRIDHWRTLLIARAIENQCYVVACNRVGSDPKNDFGGHSIVIDPWGEIVAEADDREQILNAEINLELVEEVRKRIPIFDDRREKLY</sequence>
<feature type="domain" description="CN hydrolase" evidence="2">
    <location>
        <begin position="1"/>
        <end position="236"/>
    </location>
</feature>
<evidence type="ECO:0000256" key="1">
    <source>
        <dbReference type="ARBA" id="ARBA00010613"/>
    </source>
</evidence>
<evidence type="ECO:0000313" key="3">
    <source>
        <dbReference type="EMBL" id="PKR76695.1"/>
    </source>
</evidence>
<dbReference type="PANTHER" id="PTHR23088">
    <property type="entry name" value="NITRILASE-RELATED"/>
    <property type="match status" value="1"/>
</dbReference>
<reference evidence="3 4" key="1">
    <citation type="submission" date="2017-06" db="EMBL/GenBank/DDBJ databases">
        <title>the draft geome sequence of Illustriluteabacillus marina B3227.</title>
        <authorList>
            <person name="He R.-H."/>
            <person name="Du Z.-J."/>
        </authorList>
    </citation>
    <scope>NUCLEOTIDE SEQUENCE [LARGE SCALE GENOMIC DNA]</scope>
    <source>
        <strain evidence="3 4">B3227</strain>
    </source>
</reference>
<dbReference type="PROSITE" id="PS50263">
    <property type="entry name" value="CN_HYDROLASE"/>
    <property type="match status" value="1"/>
</dbReference>
<proteinExistence type="inferred from homology"/>
<accession>A0A2I0QQS7</accession>
<dbReference type="InterPro" id="IPR003010">
    <property type="entry name" value="C-N_Hydrolase"/>
</dbReference>
<name>A0A2I0QQS7_9BACI</name>
<dbReference type="Proteomes" id="UP000243524">
    <property type="component" value="Unassembled WGS sequence"/>
</dbReference>
<evidence type="ECO:0000313" key="4">
    <source>
        <dbReference type="Proteomes" id="UP000243524"/>
    </source>
</evidence>
<protein>
    <submittedName>
        <fullName evidence="3">Carbon-nitrogen hydrolase</fullName>
    </submittedName>
</protein>
<keyword evidence="4" id="KW-1185">Reference proteome</keyword>
<dbReference type="GO" id="GO:0016787">
    <property type="term" value="F:hydrolase activity"/>
    <property type="evidence" value="ECO:0007669"/>
    <property type="project" value="UniProtKB-KW"/>
</dbReference>
<dbReference type="RefSeq" id="WP_101332445.1">
    <property type="nucleotide sequence ID" value="NZ_PJNH01000004.1"/>
</dbReference>